<dbReference type="Proteomes" id="UP000651668">
    <property type="component" value="Unassembled WGS sequence"/>
</dbReference>
<dbReference type="AlphaFoldDB" id="A0A916UJA0"/>
<dbReference type="GO" id="GO:0006950">
    <property type="term" value="P:response to stress"/>
    <property type="evidence" value="ECO:0007669"/>
    <property type="project" value="UniProtKB-ARBA"/>
</dbReference>
<reference evidence="4" key="2">
    <citation type="submission" date="2020-09" db="EMBL/GenBank/DDBJ databases">
        <authorList>
            <person name="Sun Q."/>
            <person name="Zhou Y."/>
        </authorList>
    </citation>
    <scope>NUCLEOTIDE SEQUENCE</scope>
    <source>
        <strain evidence="4">CGMCC 1.15343</strain>
    </source>
</reference>
<comment type="similarity">
    <text evidence="1 2">Belongs to the calycin superfamily. Lipocalin family.</text>
</comment>
<evidence type="ECO:0000259" key="3">
    <source>
        <dbReference type="Pfam" id="PF08212"/>
    </source>
</evidence>
<dbReference type="InterPro" id="IPR022271">
    <property type="entry name" value="Lipocalin_ApoD"/>
</dbReference>
<evidence type="ECO:0000313" key="4">
    <source>
        <dbReference type="EMBL" id="GGC74988.1"/>
    </source>
</evidence>
<protein>
    <submittedName>
        <fullName evidence="4">Membrane protein</fullName>
    </submittedName>
</protein>
<name>A0A916UJA0_9SPHI</name>
<sequence>MENTPVERVDILSFAGKWYTLYSISTFMDKHWRQTTETYVIHPDGYFAVFTNFKVAGEQTQKYIRSKLYVVKGTNNAEFKLQFLWPFKVDYWVIELAEDYSYAVIGHPECKFLFIMSRKPYLDQELLDDIINRCKQKGYDTAKLISQEHPVPTLSKEQLN</sequence>
<dbReference type="Gene3D" id="2.40.128.20">
    <property type="match status" value="1"/>
</dbReference>
<keyword evidence="5" id="KW-1185">Reference proteome</keyword>
<dbReference type="SUPFAM" id="SSF50814">
    <property type="entry name" value="Lipocalins"/>
    <property type="match status" value="1"/>
</dbReference>
<dbReference type="InterPro" id="IPR012674">
    <property type="entry name" value="Calycin"/>
</dbReference>
<dbReference type="PIRSF" id="PIRSF036893">
    <property type="entry name" value="Lipocalin_ApoD"/>
    <property type="match status" value="1"/>
</dbReference>
<dbReference type="InterPro" id="IPR047202">
    <property type="entry name" value="Lipocalin_Blc-like_dom"/>
</dbReference>
<dbReference type="PANTHER" id="PTHR10612:SF34">
    <property type="entry name" value="APOLIPOPROTEIN D"/>
    <property type="match status" value="1"/>
</dbReference>
<dbReference type="RefSeq" id="WP_188627840.1">
    <property type="nucleotide sequence ID" value="NZ_BMIL01000012.1"/>
</dbReference>
<proteinExistence type="inferred from homology"/>
<dbReference type="Pfam" id="PF08212">
    <property type="entry name" value="Lipocalin_2"/>
    <property type="match status" value="1"/>
</dbReference>
<dbReference type="EMBL" id="BMIL01000012">
    <property type="protein sequence ID" value="GGC74988.1"/>
    <property type="molecule type" value="Genomic_DNA"/>
</dbReference>
<feature type="domain" description="Lipocalin/cytosolic fatty-acid binding" evidence="3">
    <location>
        <begin position="9"/>
        <end position="147"/>
    </location>
</feature>
<reference evidence="4" key="1">
    <citation type="journal article" date="2014" name="Int. J. Syst. Evol. Microbiol.">
        <title>Complete genome sequence of Corynebacterium casei LMG S-19264T (=DSM 44701T), isolated from a smear-ripened cheese.</title>
        <authorList>
            <consortium name="US DOE Joint Genome Institute (JGI-PGF)"/>
            <person name="Walter F."/>
            <person name="Albersmeier A."/>
            <person name="Kalinowski J."/>
            <person name="Ruckert C."/>
        </authorList>
    </citation>
    <scope>NUCLEOTIDE SEQUENCE</scope>
    <source>
        <strain evidence="4">CGMCC 1.15343</strain>
    </source>
</reference>
<evidence type="ECO:0000313" key="5">
    <source>
        <dbReference type="Proteomes" id="UP000651668"/>
    </source>
</evidence>
<dbReference type="InterPro" id="IPR000566">
    <property type="entry name" value="Lipocln_cytosolic_FA-bd_dom"/>
</dbReference>
<accession>A0A916UJA0</accession>
<comment type="caution">
    <text evidence="4">The sequence shown here is derived from an EMBL/GenBank/DDBJ whole genome shotgun (WGS) entry which is preliminary data.</text>
</comment>
<dbReference type="CDD" id="cd19438">
    <property type="entry name" value="lipocalin_Blc-like"/>
    <property type="match status" value="1"/>
</dbReference>
<evidence type="ECO:0000256" key="2">
    <source>
        <dbReference type="PIRNR" id="PIRNR036893"/>
    </source>
</evidence>
<evidence type="ECO:0000256" key="1">
    <source>
        <dbReference type="ARBA" id="ARBA00006889"/>
    </source>
</evidence>
<dbReference type="PANTHER" id="PTHR10612">
    <property type="entry name" value="APOLIPOPROTEIN D"/>
    <property type="match status" value="1"/>
</dbReference>
<gene>
    <name evidence="4" type="ORF">GCM10011387_30880</name>
</gene>
<organism evidence="4 5">
    <name type="scientific">Pedobacter quisquiliarum</name>
    <dbReference type="NCBI Taxonomy" id="1834438"/>
    <lineage>
        <taxon>Bacteria</taxon>
        <taxon>Pseudomonadati</taxon>
        <taxon>Bacteroidota</taxon>
        <taxon>Sphingobacteriia</taxon>
        <taxon>Sphingobacteriales</taxon>
        <taxon>Sphingobacteriaceae</taxon>
        <taxon>Pedobacter</taxon>
    </lineage>
</organism>